<name>A0ABN6SDR8_9BIFI</name>
<evidence type="ECO:0000313" key="6">
    <source>
        <dbReference type="Proteomes" id="UP001321748"/>
    </source>
</evidence>
<feature type="region of interest" description="Disordered" evidence="4">
    <location>
        <begin position="16"/>
        <end position="46"/>
    </location>
</feature>
<keyword evidence="2" id="KW-0433">Leucine-rich repeat</keyword>
<dbReference type="RefSeq" id="WP_317643217.1">
    <property type="nucleotide sequence ID" value="NZ_AP026800.1"/>
</dbReference>
<keyword evidence="6" id="KW-1185">Reference proteome</keyword>
<dbReference type="SMART" id="SM00365">
    <property type="entry name" value="LRR_SD22"/>
    <property type="match status" value="15"/>
</dbReference>
<sequence>MGGGAVSLAATIPAHAKPATHSAQPLTSKNASASAPARNTQPATTAARSLIRLKPRGGNCTIDSSSIAACIPDSNLADKIATTLNTTTSATLTTTLINSLVFLEASHAGITNVEGIQHFTNLEKLHLSSNQITDLSPVTGLPRLTTLNAVYNQITTTGPLNNPNLESLDLYQNQLTNIASINWNGLSKLEILRLEHNQLIDISPVTGLPNLIRLSAPNNLITTVGDLNNPNLTVIELDGNKLTSLASVNWNSLTKLETLKIGSNQFTNLSSITGLPKLTYLHAFNNKINDISSTNWNDFGKLRDLNLSKNKIPSISALTGLTDLTRLYVEDNQVTNLGSLDFPNIELINLSRNKIPSVASVNWNNLTKLQKLYLDYNQITDFSPVTGLSSLTYLTVFYNRIVTTSDLNFPNLTYLNLGSNKLSTIAQISWGNLTKLQELALLNNQITDISSIDWSKLTELQKLHMSFNQITDLSPVTGLSSLTYLNASYNQIVTTSDLNFPNLTELSLSSNKLSTIAQISWGNLTKLRTLNLDKNDITDISSITWNDFTKLHELTLDNNQITDLSSIDWSKLTSITEARFVEISDQKLRLPDAPGYADDPLVVGPATTSTNTYATPAKNPDNSDKASPAGGTYHPNDGTYTWERTYPGDYQYSFTSTVTLPYASATISFDGTISQHVPGYAVLFDPNGGTLHTPKGVPVLTAGSTISAPSIRPSKSGDFVLLGWYTHPTEGIKWDFDTMPVNGNMTLYARWTPAAILPHTGTIPLQQWSGSALLAMSVLTAAGYAIHKIKQHRSLKPQHTTKRKQR</sequence>
<dbReference type="SUPFAM" id="SSF52058">
    <property type="entry name" value="L domain-like"/>
    <property type="match status" value="2"/>
</dbReference>
<dbReference type="InterPro" id="IPR025875">
    <property type="entry name" value="Leu-rich_rpt_4"/>
</dbReference>
<comment type="subcellular location">
    <subcellularLocation>
        <location evidence="1">Cell envelope</location>
    </subcellularLocation>
</comment>
<keyword evidence="3" id="KW-0677">Repeat</keyword>
<dbReference type="PANTHER" id="PTHR46652:SF3">
    <property type="entry name" value="LEUCINE-RICH REPEAT-CONTAINING PROTEIN 9"/>
    <property type="match status" value="1"/>
</dbReference>
<reference evidence="5 6" key="1">
    <citation type="journal article" date="2023" name="Microbiol. Spectr.">
        <title>Symbiosis of Carpenter Bees with Uncharacterized Lactic Acid Bacteria Showing NAD Auxotrophy.</title>
        <authorList>
            <person name="Kawasaki S."/>
            <person name="Ozawa K."/>
            <person name="Mori T."/>
            <person name="Yamamoto A."/>
            <person name="Ito M."/>
            <person name="Ohkuma M."/>
            <person name="Sakamoto M."/>
            <person name="Matsutani M."/>
        </authorList>
    </citation>
    <scope>NUCLEOTIDE SEQUENCE [LARGE SCALE GENOMIC DNA]</scope>
    <source>
        <strain evidence="5 6">KimH</strain>
    </source>
</reference>
<dbReference type="Pfam" id="PF12799">
    <property type="entry name" value="LRR_4"/>
    <property type="match status" value="2"/>
</dbReference>
<dbReference type="InterPro" id="IPR003591">
    <property type="entry name" value="Leu-rich_rpt_typical-subtyp"/>
</dbReference>
<feature type="region of interest" description="Disordered" evidence="4">
    <location>
        <begin position="610"/>
        <end position="636"/>
    </location>
</feature>
<dbReference type="InterPro" id="IPR013378">
    <property type="entry name" value="InlB-like_B-rpt"/>
</dbReference>
<gene>
    <name evidence="5" type="ORF">KIMH_03060</name>
</gene>
<evidence type="ECO:0000256" key="4">
    <source>
        <dbReference type="SAM" id="MobiDB-lite"/>
    </source>
</evidence>
<evidence type="ECO:0000256" key="1">
    <source>
        <dbReference type="ARBA" id="ARBA00004196"/>
    </source>
</evidence>
<dbReference type="Gene3D" id="2.60.40.4270">
    <property type="entry name" value="Listeria-Bacteroides repeat domain"/>
    <property type="match status" value="1"/>
</dbReference>
<organism evidence="5 6">
    <name type="scientific">Bombiscardovia apis</name>
    <dbReference type="NCBI Taxonomy" id="2932182"/>
    <lineage>
        <taxon>Bacteria</taxon>
        <taxon>Bacillati</taxon>
        <taxon>Actinomycetota</taxon>
        <taxon>Actinomycetes</taxon>
        <taxon>Bifidobacteriales</taxon>
        <taxon>Bifidobacteriaceae</taxon>
        <taxon>Bombiscardovia</taxon>
    </lineage>
</organism>
<dbReference type="SMART" id="SM00364">
    <property type="entry name" value="LRR_BAC"/>
    <property type="match status" value="16"/>
</dbReference>
<dbReference type="InterPro" id="IPR050836">
    <property type="entry name" value="SDS22/Internalin_LRR"/>
</dbReference>
<protein>
    <submittedName>
        <fullName evidence="5">Uncharacterized protein</fullName>
    </submittedName>
</protein>
<accession>A0ABN6SDR8</accession>
<evidence type="ECO:0000256" key="2">
    <source>
        <dbReference type="ARBA" id="ARBA00022614"/>
    </source>
</evidence>
<dbReference type="EMBL" id="AP026800">
    <property type="protein sequence ID" value="BDR54195.1"/>
    <property type="molecule type" value="Genomic_DNA"/>
</dbReference>
<proteinExistence type="predicted"/>
<dbReference type="Gene3D" id="3.80.10.10">
    <property type="entry name" value="Ribonuclease Inhibitor"/>
    <property type="match status" value="3"/>
</dbReference>
<dbReference type="PANTHER" id="PTHR46652">
    <property type="entry name" value="LEUCINE-RICH REPEAT AND IQ DOMAIN-CONTAINING PROTEIN 1-RELATED"/>
    <property type="match status" value="1"/>
</dbReference>
<dbReference type="InterPro" id="IPR042229">
    <property type="entry name" value="Listeria/Bacterioides_rpt_sf"/>
</dbReference>
<dbReference type="InterPro" id="IPR001611">
    <property type="entry name" value="Leu-rich_rpt"/>
</dbReference>
<feature type="compositionally biased region" description="Polar residues" evidence="4">
    <location>
        <begin position="21"/>
        <end position="46"/>
    </location>
</feature>
<dbReference type="InterPro" id="IPR032675">
    <property type="entry name" value="LRR_dom_sf"/>
</dbReference>
<dbReference type="Pfam" id="PF13855">
    <property type="entry name" value="LRR_8"/>
    <property type="match status" value="4"/>
</dbReference>
<evidence type="ECO:0000313" key="5">
    <source>
        <dbReference type="EMBL" id="BDR54195.1"/>
    </source>
</evidence>
<dbReference type="PROSITE" id="PS51450">
    <property type="entry name" value="LRR"/>
    <property type="match status" value="12"/>
</dbReference>
<dbReference type="SMART" id="SM00369">
    <property type="entry name" value="LRR_TYP"/>
    <property type="match status" value="14"/>
</dbReference>
<dbReference type="Proteomes" id="UP001321748">
    <property type="component" value="Chromosome"/>
</dbReference>
<dbReference type="Pfam" id="PF09479">
    <property type="entry name" value="Flg_new"/>
    <property type="match status" value="1"/>
</dbReference>
<evidence type="ECO:0000256" key="3">
    <source>
        <dbReference type="ARBA" id="ARBA00022737"/>
    </source>
</evidence>